<dbReference type="Proteomes" id="UP000285596">
    <property type="component" value="Unassembled WGS sequence"/>
</dbReference>
<name>A0A423USB3_STRGL</name>
<dbReference type="AlphaFoldDB" id="A0A423USB3"/>
<organism evidence="2 3">
    <name type="scientific">Streptomyces globisporus</name>
    <dbReference type="NCBI Taxonomy" id="1908"/>
    <lineage>
        <taxon>Bacteria</taxon>
        <taxon>Bacillati</taxon>
        <taxon>Actinomycetota</taxon>
        <taxon>Actinomycetes</taxon>
        <taxon>Kitasatosporales</taxon>
        <taxon>Streptomycetaceae</taxon>
        <taxon>Streptomyces</taxon>
    </lineage>
</organism>
<protein>
    <recommendedName>
        <fullName evidence="1">Class II aldolase/adducin N-terminal domain-containing protein</fullName>
    </recommendedName>
</protein>
<dbReference type="EMBL" id="QWFA01000206">
    <property type="protein sequence ID" value="ROV65208.1"/>
    <property type="molecule type" value="Genomic_DNA"/>
</dbReference>
<evidence type="ECO:0000313" key="2">
    <source>
        <dbReference type="EMBL" id="ROV65208.1"/>
    </source>
</evidence>
<evidence type="ECO:0000313" key="3">
    <source>
        <dbReference type="Proteomes" id="UP000285596"/>
    </source>
</evidence>
<dbReference type="SMART" id="SM01007">
    <property type="entry name" value="Aldolase_II"/>
    <property type="match status" value="1"/>
</dbReference>
<proteinExistence type="predicted"/>
<dbReference type="InterPro" id="IPR001303">
    <property type="entry name" value="Aldolase_II/adducin_N"/>
</dbReference>
<dbReference type="InterPro" id="IPR036409">
    <property type="entry name" value="Aldolase_II/adducin_N_sf"/>
</dbReference>
<evidence type="ECO:0000259" key="1">
    <source>
        <dbReference type="SMART" id="SM01007"/>
    </source>
</evidence>
<reference evidence="2 3" key="1">
    <citation type="submission" date="2018-08" db="EMBL/GenBank/DDBJ databases">
        <title>Streptomyces globisporus 1912-4Crt, whole genome shotgun sequence.</title>
        <authorList>
            <person name="Matselyukh B."/>
        </authorList>
    </citation>
    <scope>NUCLEOTIDE SEQUENCE [LARGE SCALE GENOMIC DNA]</scope>
    <source>
        <strain evidence="2 3">1912-4Crt</strain>
    </source>
</reference>
<dbReference type="SUPFAM" id="SSF53639">
    <property type="entry name" value="AraD/HMP-PK domain-like"/>
    <property type="match status" value="1"/>
</dbReference>
<sequence>MNGAPDSTPTRRCSSHEGVLTIAPFRNPCTGHPCCHSTGNSSITEPPTSRWRRPFPATRRDAVDTSRRDSLACSYTGWYSPSPRSEGGARASRLSGQVPERSLDITAMTARGKSVKPVRVHEDVELHRARVLLACRSLDRSGPPGEASGCVSIRSGEALVISTGGMDGESPGADPDAVLIDPEEGLPLLGESAWPPPGTPVHLAIHRRVPGGGAVIHTCEPTTVSLAELVAAAPSTGATVLRVAPDRRVMPGRDEVAGLEMLMGLSGHEAAVLFDGRGVFTWGRSPDEALSKLERIRTLGRTLAPTAPVGPEETEGKTW</sequence>
<dbReference type="Gene3D" id="3.40.225.10">
    <property type="entry name" value="Class II aldolase/adducin N-terminal domain"/>
    <property type="match status" value="1"/>
</dbReference>
<comment type="caution">
    <text evidence="2">The sequence shown here is derived from an EMBL/GenBank/DDBJ whole genome shotgun (WGS) entry which is preliminary data.</text>
</comment>
<gene>
    <name evidence="2" type="ORF">D3105_28665</name>
</gene>
<accession>A0A423USB3</accession>
<dbReference type="Pfam" id="PF00596">
    <property type="entry name" value="Aldolase_II"/>
    <property type="match status" value="1"/>
</dbReference>
<feature type="domain" description="Class II aldolase/adducin N-terminal" evidence="1">
    <location>
        <begin position="129"/>
        <end position="304"/>
    </location>
</feature>